<sequence>MNQNKLELIIITATGCGSCDIFKYGLYPQLVKYMKQRTDINMRDYNLSAVSKSAIPDELNAYRDYISYFPTILLGNGTHAEVFNGVRRGKFIAHNPQYEQSLEGIQQWLADCIQQNRVPVNVPQAINLTDSRRSTVEGHPYPVVYKEIKFRPQSIRRLN</sequence>
<dbReference type="AlphaFoldDB" id="A0A6C0BLC1"/>
<protein>
    <recommendedName>
        <fullName evidence="2">Thioredoxin domain-containing protein</fullName>
    </recommendedName>
</protein>
<name>A0A6C0BLC1_9ZZZZ</name>
<dbReference type="EMBL" id="MN739198">
    <property type="protein sequence ID" value="QHS93175.1"/>
    <property type="molecule type" value="Genomic_DNA"/>
</dbReference>
<organism evidence="1">
    <name type="scientific">viral metagenome</name>
    <dbReference type="NCBI Taxonomy" id="1070528"/>
    <lineage>
        <taxon>unclassified sequences</taxon>
        <taxon>metagenomes</taxon>
        <taxon>organismal metagenomes</taxon>
    </lineage>
</organism>
<evidence type="ECO:0000313" key="1">
    <source>
        <dbReference type="EMBL" id="QHS93175.1"/>
    </source>
</evidence>
<dbReference type="SUPFAM" id="SSF52833">
    <property type="entry name" value="Thioredoxin-like"/>
    <property type="match status" value="1"/>
</dbReference>
<evidence type="ECO:0008006" key="2">
    <source>
        <dbReference type="Google" id="ProtNLM"/>
    </source>
</evidence>
<dbReference type="InterPro" id="IPR036249">
    <property type="entry name" value="Thioredoxin-like_sf"/>
</dbReference>
<proteinExistence type="predicted"/>
<accession>A0A6C0BLC1</accession>
<reference evidence="1" key="1">
    <citation type="journal article" date="2020" name="Nature">
        <title>Giant virus diversity and host interactions through global metagenomics.</title>
        <authorList>
            <person name="Schulz F."/>
            <person name="Roux S."/>
            <person name="Paez-Espino D."/>
            <person name="Jungbluth S."/>
            <person name="Walsh D.A."/>
            <person name="Denef V.J."/>
            <person name="McMahon K.D."/>
            <person name="Konstantinidis K.T."/>
            <person name="Eloe-Fadrosh E.A."/>
            <person name="Kyrpides N.C."/>
            <person name="Woyke T."/>
        </authorList>
    </citation>
    <scope>NUCLEOTIDE SEQUENCE</scope>
    <source>
        <strain evidence="1">GVMAG-M-3300017651-5</strain>
    </source>
</reference>